<dbReference type="SUPFAM" id="SSF53213">
    <property type="entry name" value="LigB-like"/>
    <property type="match status" value="1"/>
</dbReference>
<evidence type="ECO:0008006" key="3">
    <source>
        <dbReference type="Google" id="ProtNLM"/>
    </source>
</evidence>
<reference evidence="1" key="1">
    <citation type="submission" date="2021-01" db="EMBL/GenBank/DDBJ databases">
        <title>Whole genome shotgun sequence of Rugosimonospora africana NBRC 104875.</title>
        <authorList>
            <person name="Komaki H."/>
            <person name="Tamura T."/>
        </authorList>
    </citation>
    <scope>NUCLEOTIDE SEQUENCE</scope>
    <source>
        <strain evidence="1">NBRC 104875</strain>
    </source>
</reference>
<evidence type="ECO:0000313" key="1">
    <source>
        <dbReference type="EMBL" id="GIH13745.1"/>
    </source>
</evidence>
<name>A0A8J3QQA7_9ACTN</name>
<accession>A0A8J3QQA7</accession>
<dbReference type="EMBL" id="BONZ01000016">
    <property type="protein sequence ID" value="GIH13745.1"/>
    <property type="molecule type" value="Genomic_DNA"/>
</dbReference>
<dbReference type="Gene3D" id="3.40.830.10">
    <property type="entry name" value="LigB-like"/>
    <property type="match status" value="1"/>
</dbReference>
<proteinExistence type="predicted"/>
<comment type="caution">
    <text evidence="1">The sequence shown here is derived from an EMBL/GenBank/DDBJ whole genome shotgun (WGS) entry which is preliminary data.</text>
</comment>
<protein>
    <recommendedName>
        <fullName evidence="3">Catalytic LigB subunit of aromatic ring-opening dioxygenase</fullName>
    </recommendedName>
</protein>
<sequence>MLLPELAGGAAAELDDLRAVCDRAVGRLLAADPDGILIVGTGPETAWRRPDEYGTLAPWGVPLEVVPGRRGRPALPLSLTVGAWLLSRSVDLVPVPAGATEPAGQPGLPADPSAVMEPAATAAAVAGGDPVPVGLASLATGEPPDGCAAFGRHRCAPWRSRVALLVMGDGSAYRENPATRYGDPRAEKFDATAAGALAGADLDGLMRLDPSLAADLGVAGRAVWQALAGAASGADWRAELLYDAAPYGVGYLVAAWEPAGGRTAGGSGTMG</sequence>
<gene>
    <name evidence="1" type="ORF">Raf01_19170</name>
</gene>
<dbReference type="AlphaFoldDB" id="A0A8J3QQA7"/>
<keyword evidence="2" id="KW-1185">Reference proteome</keyword>
<dbReference type="Proteomes" id="UP000642748">
    <property type="component" value="Unassembled WGS sequence"/>
</dbReference>
<evidence type="ECO:0000313" key="2">
    <source>
        <dbReference type="Proteomes" id="UP000642748"/>
    </source>
</evidence>
<organism evidence="1 2">
    <name type="scientific">Rugosimonospora africana</name>
    <dbReference type="NCBI Taxonomy" id="556532"/>
    <lineage>
        <taxon>Bacteria</taxon>
        <taxon>Bacillati</taxon>
        <taxon>Actinomycetota</taxon>
        <taxon>Actinomycetes</taxon>
        <taxon>Micromonosporales</taxon>
        <taxon>Micromonosporaceae</taxon>
        <taxon>Rugosimonospora</taxon>
    </lineage>
</organism>